<dbReference type="PATRIC" id="fig|43678.3.peg.1327"/>
<dbReference type="InterPro" id="IPR056982">
    <property type="entry name" value="Phage_ProQ_C-like"/>
</dbReference>
<dbReference type="Pfam" id="PF24203">
    <property type="entry name" value="Phage_ProQ_C_like"/>
    <property type="match status" value="1"/>
</dbReference>
<protein>
    <submittedName>
        <fullName evidence="1">Uncharacterized protein</fullName>
    </submittedName>
</protein>
<accession>A0A163S6N4</accession>
<gene>
    <name evidence="1" type="ORF">OJAG_12700</name>
</gene>
<dbReference type="STRING" id="43678.OJAG_12700"/>
<proteinExistence type="predicted"/>
<organism evidence="1 2">
    <name type="scientific">Oerskovia enterophila</name>
    <dbReference type="NCBI Taxonomy" id="43678"/>
    <lineage>
        <taxon>Bacteria</taxon>
        <taxon>Bacillati</taxon>
        <taxon>Actinomycetota</taxon>
        <taxon>Actinomycetes</taxon>
        <taxon>Micrococcales</taxon>
        <taxon>Cellulomonadaceae</taxon>
        <taxon>Oerskovia</taxon>
    </lineage>
</organism>
<evidence type="ECO:0000313" key="2">
    <source>
        <dbReference type="Proteomes" id="UP000076447"/>
    </source>
</evidence>
<reference evidence="1 2" key="1">
    <citation type="submission" date="2016-01" db="EMBL/GenBank/DDBJ databases">
        <title>Genome sequence of Oerskovia enterophila VJag, an agar and cellulose degrading bacterium.</title>
        <authorList>
            <person name="Poehlein A."/>
            <person name="Jag V."/>
            <person name="Bengelsdorf F."/>
            <person name="Duerre P."/>
            <person name="Daniel R."/>
        </authorList>
    </citation>
    <scope>NUCLEOTIDE SEQUENCE [LARGE SCALE GENOMIC DNA]</scope>
    <source>
        <strain evidence="1 2">VJag</strain>
    </source>
</reference>
<dbReference type="EMBL" id="LRIE01000061">
    <property type="protein sequence ID" value="KZM36066.1"/>
    <property type="molecule type" value="Genomic_DNA"/>
</dbReference>
<dbReference type="Proteomes" id="UP000076447">
    <property type="component" value="Unassembled WGS sequence"/>
</dbReference>
<evidence type="ECO:0000313" key="1">
    <source>
        <dbReference type="EMBL" id="KZM36066.1"/>
    </source>
</evidence>
<sequence length="108" mass="11980">MTAPTNQKKFHVGQEVVVTACGKTRTATVAKVGRVLVQANGNAHRIDTGVLNSGYSGAGRTLDEQAELEQRTELRARAWKCRHMVRDLPRSLTLDQLQRIVDILEETP</sequence>
<name>A0A163S6N4_9CELL</name>
<dbReference type="AlphaFoldDB" id="A0A163S6N4"/>
<comment type="caution">
    <text evidence="1">The sequence shown here is derived from an EMBL/GenBank/DDBJ whole genome shotgun (WGS) entry which is preliminary data.</text>
</comment>
<dbReference type="RefSeq" id="WP_068707713.1">
    <property type="nucleotide sequence ID" value="NZ_LRIE01000061.1"/>
</dbReference>